<organism evidence="2">
    <name type="scientific">Naegleria gruberi</name>
    <name type="common">Amoeba</name>
    <dbReference type="NCBI Taxonomy" id="5762"/>
    <lineage>
        <taxon>Eukaryota</taxon>
        <taxon>Discoba</taxon>
        <taxon>Heterolobosea</taxon>
        <taxon>Tetramitia</taxon>
        <taxon>Eutetramitia</taxon>
        <taxon>Vahlkampfiidae</taxon>
        <taxon>Naegleria</taxon>
    </lineage>
</organism>
<protein>
    <submittedName>
        <fullName evidence="1">Uncharacterized protein</fullName>
    </submittedName>
</protein>
<evidence type="ECO:0000313" key="2">
    <source>
        <dbReference type="Proteomes" id="UP000006671"/>
    </source>
</evidence>
<sequence length="869" mass="99463">MSLGSLEVIQQEETTTLTSHLLGENAHLLIDYSCPHQDYSSVQTSYFENLSDLPHEVLALICKYLVEDKFSSSMASVIIPLLHVNKTLREKIYFNWFIWYDKIADLHHFVKSFMPDNYSTTCFAVLCDEKFRNIDLVVKRYDGNSSFYFSSESELTNQFVSFIETLCDVSMIQNLVIPIPLLSNNTNLQGRMLTWANHFPKVNNVTFLTARESVENASPKDLTNYIEDMNYYGKPTTDQIFNRFETLRDLKISSTVFAFENFIQTHSSEIEHLSALSSLVQSKKEDLGKISQILSTSQQLRGIELEGGLDISSPIIYNNIQTLSNRLTRLNLEISIQTLMSDTWKTLCSSLTCLKKLTLYIYSGEEDNEANTLTFSPSQVPLPRSLRHLGLNNFVDVPVHAILDGSFLPFLTYFHVYKLQLSITSNQKPFPILETFEYFPEKRDNNESDLIDFWMEKHSSLLNFSYSYDWDDNEKSSSKLIIKNHPSMKKLKIACSKTDIQIDRAPQHTTIIGIPNSLVLKGNYVKKLTFSYPNEGKIPHELRTYHIDLEKVDLLVVKMESKVAVSTVSFNATIGKLDQMHVYFNLNLAHVPEHDISPYIPRNASELSLQQIKLFFQDQIPPSVVDGLSESIHRFHRVDALSVNFEWLKTGLKGYTTNVEDLSVFNFFNVKTYVARDINNNRSISNQYLREMRVETDELGGLTAINNCTSLKQVHCTSANKYTPQPSTEKRIILDSKTSRSIEDIKMSFAIPALHDGFNLQNLKNLQLTDSIFTNLALNLHSLPSLKKLELSKIRDTLRLELGDETHHAIQHIYIDSVHTVAVDFNIVAPNLRSLTFTRINNCTESSRLSIKHAPKLIRKIIHLPNLVE</sequence>
<dbReference type="GeneID" id="8854506"/>
<accession>D2VJP9</accession>
<dbReference type="Proteomes" id="UP000006671">
    <property type="component" value="Unassembled WGS sequence"/>
</dbReference>
<dbReference type="AlphaFoldDB" id="D2VJP9"/>
<dbReference type="OrthoDB" id="10257437at2759"/>
<keyword evidence="2" id="KW-1185">Reference proteome</keyword>
<dbReference type="KEGG" id="ngr:NAEGRDRAFT_80212"/>
<dbReference type="EMBL" id="GG738876">
    <property type="protein sequence ID" value="EFC43069.1"/>
    <property type="molecule type" value="Genomic_DNA"/>
</dbReference>
<dbReference type="InParanoid" id="D2VJP9"/>
<name>D2VJP9_NAEGR</name>
<dbReference type="RefSeq" id="XP_002675813.1">
    <property type="nucleotide sequence ID" value="XM_002675767.1"/>
</dbReference>
<dbReference type="VEuPathDB" id="AmoebaDB:NAEGRDRAFT_80212"/>
<gene>
    <name evidence="1" type="ORF">NAEGRDRAFT_80212</name>
</gene>
<dbReference type="OMA" id="NCTESSR"/>
<proteinExistence type="predicted"/>
<reference evidence="1 2" key="1">
    <citation type="journal article" date="2010" name="Cell">
        <title>The genome of Naegleria gruberi illuminates early eukaryotic versatility.</title>
        <authorList>
            <person name="Fritz-Laylin L.K."/>
            <person name="Prochnik S.E."/>
            <person name="Ginger M.L."/>
            <person name="Dacks J.B."/>
            <person name="Carpenter M.L."/>
            <person name="Field M.C."/>
            <person name="Kuo A."/>
            <person name="Paredez A."/>
            <person name="Chapman J."/>
            <person name="Pham J."/>
            <person name="Shu S."/>
            <person name="Neupane R."/>
            <person name="Cipriano M."/>
            <person name="Mancuso J."/>
            <person name="Tu H."/>
            <person name="Salamov A."/>
            <person name="Lindquist E."/>
            <person name="Shapiro H."/>
            <person name="Lucas S."/>
            <person name="Grigoriev I.V."/>
            <person name="Cande W.Z."/>
            <person name="Fulton C."/>
            <person name="Rokhsar D.S."/>
            <person name="Dawson S.C."/>
        </authorList>
    </citation>
    <scope>NUCLEOTIDE SEQUENCE [LARGE SCALE GENOMIC DNA]</scope>
    <source>
        <strain evidence="1 2">NEG-M</strain>
    </source>
</reference>
<evidence type="ECO:0000313" key="1">
    <source>
        <dbReference type="EMBL" id="EFC43069.1"/>
    </source>
</evidence>